<dbReference type="Gene3D" id="1.25.40.390">
    <property type="match status" value="1"/>
</dbReference>
<organism evidence="2 3">
    <name type="scientific">Sphingobacterium bambusae</name>
    <dbReference type="NCBI Taxonomy" id="662858"/>
    <lineage>
        <taxon>Bacteria</taxon>
        <taxon>Pseudomonadati</taxon>
        <taxon>Bacteroidota</taxon>
        <taxon>Sphingobacteriia</taxon>
        <taxon>Sphingobacteriales</taxon>
        <taxon>Sphingobacteriaceae</taxon>
        <taxon>Sphingobacterium</taxon>
    </lineage>
</organism>
<proteinExistence type="predicted"/>
<comment type="caution">
    <text evidence="2">The sequence shown here is derived from an EMBL/GenBank/DDBJ whole genome shotgun (WGS) entry which is preliminary data.</text>
</comment>
<feature type="chain" id="PRO_5045930334" evidence="1">
    <location>
        <begin position="22"/>
        <end position="535"/>
    </location>
</feature>
<gene>
    <name evidence="2" type="ORF">ACFS7Y_11625</name>
</gene>
<protein>
    <submittedName>
        <fullName evidence="2">SusD/RagB family nutrient-binding outer membrane lipoprotein</fullName>
    </submittedName>
</protein>
<dbReference type="SUPFAM" id="SSF48452">
    <property type="entry name" value="TPR-like"/>
    <property type="match status" value="1"/>
</dbReference>
<evidence type="ECO:0000256" key="1">
    <source>
        <dbReference type="SAM" id="SignalP"/>
    </source>
</evidence>
<dbReference type="RefSeq" id="WP_320185962.1">
    <property type="nucleotide sequence ID" value="NZ_CP138332.1"/>
</dbReference>
<dbReference type="InterPro" id="IPR011990">
    <property type="entry name" value="TPR-like_helical_dom_sf"/>
</dbReference>
<keyword evidence="3" id="KW-1185">Reference proteome</keyword>
<accession>A0ABW6BGN0</accession>
<evidence type="ECO:0000313" key="3">
    <source>
        <dbReference type="Proteomes" id="UP001597525"/>
    </source>
</evidence>
<keyword evidence="1" id="KW-0732">Signal</keyword>
<sequence length="535" mass="60051">MKRFKIKNILYFSLCFGTVFLAGTSCTKDFEEVNKPWKEAQTADVNSLFNGVLSSLELTWNEQSIANSFIYPITQLGTIVGSSGYRMEAASNDLWKDYYEALFTIKFLEKTINESPNPETLTNVKSMLAIIKAYKTFKMTDIFGDMPYSEAARANEGSAYYSVKFDSQKDIYIALLNDLKEAVNGLSTASTQVSLGTSETLLGNNIAMWRKFGNSLRLRYAMRMQDIEPALATTHVQEALALPLLEDMEHVGVSPAAQSYTGESREWSFSANCYLRMGTTAWNLMSNSNATNGSGIFDQRAKIFFETNYNDQWVAKEQNVSVTEGGDPYNYTIRDADWTMKGTGNGISNFNFYFGRDKNIPDLLITAAEVYFLKAEAAVKGLGRAASLVDAKANYESGVRSSVNFWTTMARTSPVWVVNKPTALPTATELLWITANPKVAFTTALSTDAALRLIYAQRWIDNFRQPYEAWALQRQTDRTPRSTVSDNLYVGLFGNYFRLNYADNEFQYNAANTVSATGGKDALQWMATKVWWDVN</sequence>
<dbReference type="EMBL" id="JBHUPB010000008">
    <property type="protein sequence ID" value="MFD2968042.1"/>
    <property type="molecule type" value="Genomic_DNA"/>
</dbReference>
<dbReference type="InterPro" id="IPR041662">
    <property type="entry name" value="SusD-like_2"/>
</dbReference>
<name>A0ABW6BGN0_9SPHI</name>
<dbReference type="PROSITE" id="PS51257">
    <property type="entry name" value="PROKAR_LIPOPROTEIN"/>
    <property type="match status" value="1"/>
</dbReference>
<keyword evidence="2" id="KW-0449">Lipoprotein</keyword>
<evidence type="ECO:0000313" key="2">
    <source>
        <dbReference type="EMBL" id="MFD2968042.1"/>
    </source>
</evidence>
<reference evidence="3" key="1">
    <citation type="journal article" date="2019" name="Int. J. Syst. Evol. Microbiol.">
        <title>The Global Catalogue of Microorganisms (GCM) 10K type strain sequencing project: providing services to taxonomists for standard genome sequencing and annotation.</title>
        <authorList>
            <consortium name="The Broad Institute Genomics Platform"/>
            <consortium name="The Broad Institute Genome Sequencing Center for Infectious Disease"/>
            <person name="Wu L."/>
            <person name="Ma J."/>
        </authorList>
    </citation>
    <scope>NUCLEOTIDE SEQUENCE [LARGE SCALE GENOMIC DNA]</scope>
    <source>
        <strain evidence="3">KCTC 22814</strain>
    </source>
</reference>
<dbReference type="Proteomes" id="UP001597525">
    <property type="component" value="Unassembled WGS sequence"/>
</dbReference>
<feature type="signal peptide" evidence="1">
    <location>
        <begin position="1"/>
        <end position="21"/>
    </location>
</feature>
<dbReference type="Pfam" id="PF12771">
    <property type="entry name" value="SusD-like_2"/>
    <property type="match status" value="1"/>
</dbReference>